<keyword evidence="3" id="KW-1185">Reference proteome</keyword>
<dbReference type="SUPFAM" id="SSF53335">
    <property type="entry name" value="S-adenosyl-L-methionine-dependent methyltransferases"/>
    <property type="match status" value="1"/>
</dbReference>
<evidence type="ECO:0000313" key="2">
    <source>
        <dbReference type="EMBL" id="MFB9212454.1"/>
    </source>
</evidence>
<evidence type="ECO:0000259" key="1">
    <source>
        <dbReference type="Pfam" id="PF08241"/>
    </source>
</evidence>
<name>A0ABV5J6L0_9BACT</name>
<dbReference type="GO" id="GO:0008168">
    <property type="term" value="F:methyltransferase activity"/>
    <property type="evidence" value="ECO:0007669"/>
    <property type="project" value="UniProtKB-KW"/>
</dbReference>
<keyword evidence="2" id="KW-0808">Transferase</keyword>
<accession>A0ABV5J6L0</accession>
<feature type="domain" description="Methyltransferase type 11" evidence="1">
    <location>
        <begin position="79"/>
        <end position="133"/>
    </location>
</feature>
<dbReference type="Pfam" id="PF08241">
    <property type="entry name" value="Methyltransf_11"/>
    <property type="match status" value="1"/>
</dbReference>
<gene>
    <name evidence="2" type="ORF">ACFFUR_11615</name>
</gene>
<comment type="caution">
    <text evidence="2">The sequence shown here is derived from an EMBL/GenBank/DDBJ whole genome shotgun (WGS) entry which is preliminary data.</text>
</comment>
<dbReference type="InterPro" id="IPR013216">
    <property type="entry name" value="Methyltransf_11"/>
</dbReference>
<proteinExistence type="predicted"/>
<dbReference type="EMBL" id="JBHMEW010000061">
    <property type="protein sequence ID" value="MFB9212454.1"/>
    <property type="molecule type" value="Genomic_DNA"/>
</dbReference>
<sequence length="223" mass="26085">MTSRLSRFFAASDQKGSLGMKFRDKRFRFFENAFKENFEGKSPIKILDVGGTEAFWKGKKFIETGDVEIIFLNLKEEPVTQPNITSMAGDATNLSQFGDQSIDLVFSNSVIEHLYTWQNQVKMALEIQRVGKKHFVQTPNKFFFIEPHYAVPFFQFIPKSIRYFLLTKTKISRLQKWESQRAKQYIDEIRLLSHNEVQKLFPSSKIYLEKLMGMNKSFTAHNL</sequence>
<dbReference type="InterPro" id="IPR029063">
    <property type="entry name" value="SAM-dependent_MTases_sf"/>
</dbReference>
<dbReference type="Proteomes" id="UP001589654">
    <property type="component" value="Unassembled WGS sequence"/>
</dbReference>
<dbReference type="RefSeq" id="WP_290247678.1">
    <property type="nucleotide sequence ID" value="NZ_JAUFQT010000001.1"/>
</dbReference>
<keyword evidence="2" id="KW-0489">Methyltransferase</keyword>
<protein>
    <submittedName>
        <fullName evidence="2">Methyltransferase domain-containing protein</fullName>
    </submittedName>
</protein>
<dbReference type="GO" id="GO:0032259">
    <property type="term" value="P:methylation"/>
    <property type="evidence" value="ECO:0007669"/>
    <property type="project" value="UniProtKB-KW"/>
</dbReference>
<organism evidence="2 3">
    <name type="scientific">Echinicola jeungdonensis</name>
    <dbReference type="NCBI Taxonomy" id="709343"/>
    <lineage>
        <taxon>Bacteria</taxon>
        <taxon>Pseudomonadati</taxon>
        <taxon>Bacteroidota</taxon>
        <taxon>Cytophagia</taxon>
        <taxon>Cytophagales</taxon>
        <taxon>Cyclobacteriaceae</taxon>
        <taxon>Echinicola</taxon>
    </lineage>
</organism>
<evidence type="ECO:0000313" key="3">
    <source>
        <dbReference type="Proteomes" id="UP001589654"/>
    </source>
</evidence>
<reference evidence="2 3" key="1">
    <citation type="submission" date="2024-09" db="EMBL/GenBank/DDBJ databases">
        <authorList>
            <person name="Sun Q."/>
            <person name="Mori K."/>
        </authorList>
    </citation>
    <scope>NUCLEOTIDE SEQUENCE [LARGE SCALE GENOMIC DNA]</scope>
    <source>
        <strain evidence="2 3">CECT 7682</strain>
    </source>
</reference>
<dbReference type="Gene3D" id="3.40.50.150">
    <property type="entry name" value="Vaccinia Virus protein VP39"/>
    <property type="match status" value="1"/>
</dbReference>